<name>A0ABP9HX20_9ACTN</name>
<evidence type="ECO:0000256" key="4">
    <source>
        <dbReference type="ARBA" id="ARBA00022857"/>
    </source>
</evidence>
<feature type="active site" description="Nucleophile" evidence="8">
    <location>
        <position position="50"/>
    </location>
</feature>
<dbReference type="PIRSF" id="PIRSF000445">
    <property type="entry name" value="4pyrrol_synth_GluRdtase"/>
    <property type="match status" value="1"/>
</dbReference>
<sequence>MSVLVVGLSHRTAPVSLLERVSVSGDTQTKLLRDIAGAEPVAEALLLSTCNRVELYADVDRFHGGVADLSGLLARHTGVGIDELTPHLYVHYEERAVHHLFSVACGLDSMVVGEGQILGQLKTALALAQEQDTAGRVLNDLAQQALRVGKRAHSETDIDRAGQSLVTVALAKAEELVRPVAGARTLVVGAGSMSSLAAATLQRQHAGNIVVTNRTYERAEHLADQVGGRAVPMTALPDAIAAADVVISCTGATGLVITAAEVERVLEARRDRGAEDALVLVDLALPRDVDPAVHGMDGVHVIDLELLADLGSGVQGTADVDVVRRLVADEVAEFANAQRAQVVTPTVVALRAMAADVVRGELERLAGRTPELDAKERGEVEQTVRRIVDKLLHAPTVRMRQLAGEPGGASYAEALRTLFDLGPGPMAAVSRADVESAPAAGESREGGAA</sequence>
<dbReference type="PANTHER" id="PTHR43013">
    <property type="entry name" value="GLUTAMYL-TRNA REDUCTASE"/>
    <property type="match status" value="1"/>
</dbReference>
<evidence type="ECO:0000256" key="3">
    <source>
        <dbReference type="ARBA" id="ARBA00012970"/>
    </source>
</evidence>
<dbReference type="EMBL" id="BAABHS010000022">
    <property type="protein sequence ID" value="GAA4980430.1"/>
    <property type="molecule type" value="Genomic_DNA"/>
</dbReference>
<comment type="catalytic activity">
    <reaction evidence="7 8 9">
        <text>(S)-4-amino-5-oxopentanoate + tRNA(Glu) + NADP(+) = L-glutamyl-tRNA(Glu) + NADPH + H(+)</text>
        <dbReference type="Rhea" id="RHEA:12344"/>
        <dbReference type="Rhea" id="RHEA-COMP:9663"/>
        <dbReference type="Rhea" id="RHEA-COMP:9680"/>
        <dbReference type="ChEBI" id="CHEBI:15378"/>
        <dbReference type="ChEBI" id="CHEBI:57501"/>
        <dbReference type="ChEBI" id="CHEBI:57783"/>
        <dbReference type="ChEBI" id="CHEBI:58349"/>
        <dbReference type="ChEBI" id="CHEBI:78442"/>
        <dbReference type="ChEBI" id="CHEBI:78520"/>
        <dbReference type="EC" id="1.2.1.70"/>
    </reaction>
</comment>
<feature type="domain" description="Glutamyl-tRNA reductase N-terminal" evidence="13">
    <location>
        <begin position="6"/>
        <end position="156"/>
    </location>
</feature>
<keyword evidence="15" id="KW-1185">Reference proteome</keyword>
<feature type="site" description="Important for activity" evidence="8">
    <location>
        <position position="99"/>
    </location>
</feature>
<gene>
    <name evidence="8" type="primary">hemA</name>
    <name evidence="14" type="ORF">GCM10023205_56850</name>
</gene>
<evidence type="ECO:0000256" key="5">
    <source>
        <dbReference type="ARBA" id="ARBA00023002"/>
    </source>
</evidence>
<dbReference type="InterPro" id="IPR006151">
    <property type="entry name" value="Shikm_DH/Glu-tRNA_Rdtase"/>
</dbReference>
<feature type="binding site" evidence="8">
    <location>
        <begin position="49"/>
        <end position="52"/>
    </location>
    <ligand>
        <name>substrate</name>
    </ligand>
</feature>
<dbReference type="SUPFAM" id="SSF69742">
    <property type="entry name" value="Glutamyl tRNA-reductase catalytic, N-terminal domain"/>
    <property type="match status" value="1"/>
</dbReference>
<dbReference type="Gene3D" id="3.30.460.30">
    <property type="entry name" value="Glutamyl-tRNA reductase, N-terminal domain"/>
    <property type="match status" value="1"/>
</dbReference>
<dbReference type="Pfam" id="PF05201">
    <property type="entry name" value="GlutR_N"/>
    <property type="match status" value="1"/>
</dbReference>
<comment type="function">
    <text evidence="8">Catalyzes the NADPH-dependent reduction of glutamyl-tRNA(Glu) to glutamate 1-semialdehyde (GSA).</text>
</comment>
<dbReference type="NCBIfam" id="TIGR01035">
    <property type="entry name" value="hemA"/>
    <property type="match status" value="1"/>
</dbReference>
<dbReference type="SUPFAM" id="SSF69075">
    <property type="entry name" value="Glutamyl tRNA-reductase dimerization domain"/>
    <property type="match status" value="1"/>
</dbReference>
<dbReference type="EC" id="1.2.1.70" evidence="3 8"/>
<evidence type="ECO:0000313" key="14">
    <source>
        <dbReference type="EMBL" id="GAA4980430.1"/>
    </source>
</evidence>
<comment type="similarity">
    <text evidence="2 8 9">Belongs to the glutamyl-tRNA reductase family.</text>
</comment>
<evidence type="ECO:0000256" key="9">
    <source>
        <dbReference type="RuleBase" id="RU000584"/>
    </source>
</evidence>
<evidence type="ECO:0000259" key="11">
    <source>
        <dbReference type="Pfam" id="PF00745"/>
    </source>
</evidence>
<dbReference type="HAMAP" id="MF_00087">
    <property type="entry name" value="Glu_tRNA_reductase"/>
    <property type="match status" value="1"/>
</dbReference>
<dbReference type="PROSITE" id="PS00747">
    <property type="entry name" value="GLUTR"/>
    <property type="match status" value="1"/>
</dbReference>
<dbReference type="PANTHER" id="PTHR43013:SF1">
    <property type="entry name" value="GLUTAMYL-TRNA REDUCTASE"/>
    <property type="match status" value="1"/>
</dbReference>
<keyword evidence="6 8" id="KW-0627">Porphyrin biosynthesis</keyword>
<evidence type="ECO:0000256" key="8">
    <source>
        <dbReference type="HAMAP-Rule" id="MF_00087"/>
    </source>
</evidence>
<evidence type="ECO:0000259" key="13">
    <source>
        <dbReference type="Pfam" id="PF05201"/>
    </source>
</evidence>
<comment type="pathway">
    <text evidence="1 8 9">Porphyrin-containing compound metabolism; protoporphyrin-IX biosynthesis; 5-aminolevulinate from L-glutamyl-tRNA(Glu): step 1/2.</text>
</comment>
<keyword evidence="5 8" id="KW-0560">Oxidoreductase</keyword>
<keyword evidence="4 8" id="KW-0521">NADP</keyword>
<dbReference type="NCBIfam" id="NF000744">
    <property type="entry name" value="PRK00045.1-3"/>
    <property type="match status" value="1"/>
</dbReference>
<proteinExistence type="inferred from homology"/>
<feature type="binding site" evidence="8">
    <location>
        <begin position="114"/>
        <end position="116"/>
    </location>
    <ligand>
        <name>substrate</name>
    </ligand>
</feature>
<accession>A0ABP9HX20</accession>
<dbReference type="InterPro" id="IPR000343">
    <property type="entry name" value="4pyrrol_synth_GluRdtase"/>
</dbReference>
<organism evidence="14 15">
    <name type="scientific">Yinghuangia aomiensis</name>
    <dbReference type="NCBI Taxonomy" id="676205"/>
    <lineage>
        <taxon>Bacteria</taxon>
        <taxon>Bacillati</taxon>
        <taxon>Actinomycetota</taxon>
        <taxon>Actinomycetes</taxon>
        <taxon>Kitasatosporales</taxon>
        <taxon>Streptomycetaceae</taxon>
        <taxon>Yinghuangia</taxon>
    </lineage>
</organism>
<dbReference type="InterPro" id="IPR036291">
    <property type="entry name" value="NAD(P)-bd_dom_sf"/>
</dbReference>
<dbReference type="InterPro" id="IPR015896">
    <property type="entry name" value="4pyrrol_synth_GluRdtase_dimer"/>
</dbReference>
<evidence type="ECO:0000256" key="1">
    <source>
        <dbReference type="ARBA" id="ARBA00005059"/>
    </source>
</evidence>
<comment type="miscellaneous">
    <text evidence="8">During catalysis, the active site Cys acts as a nucleophile attacking the alpha-carbonyl group of tRNA-bound glutamate with the formation of a thioester intermediate between enzyme and glutamate, and the concomitant release of tRNA(Glu). The thioester intermediate is finally reduced by direct hydride transfer from NADPH, to form the product GSA.</text>
</comment>
<feature type="domain" description="Quinate/shikimate 5-dehydrogenase/glutamyl-tRNA reductase" evidence="12">
    <location>
        <begin position="173"/>
        <end position="306"/>
    </location>
</feature>
<dbReference type="Gene3D" id="3.40.50.720">
    <property type="entry name" value="NAD(P)-binding Rossmann-like Domain"/>
    <property type="match status" value="1"/>
</dbReference>
<comment type="caution">
    <text evidence="14">The sequence shown here is derived from an EMBL/GenBank/DDBJ whole genome shotgun (WGS) entry which is preliminary data.</text>
</comment>
<evidence type="ECO:0000259" key="12">
    <source>
        <dbReference type="Pfam" id="PF01488"/>
    </source>
</evidence>
<protein>
    <recommendedName>
        <fullName evidence="3 8">Glutamyl-tRNA reductase</fullName>
        <shortName evidence="8">GluTR</shortName>
        <ecNumber evidence="3 8">1.2.1.70</ecNumber>
    </recommendedName>
</protein>
<evidence type="ECO:0000256" key="7">
    <source>
        <dbReference type="ARBA" id="ARBA00047464"/>
    </source>
</evidence>
<dbReference type="InterPro" id="IPR015895">
    <property type="entry name" value="4pyrrol_synth_GluRdtase_N"/>
</dbReference>
<dbReference type="RefSeq" id="WP_345678559.1">
    <property type="nucleotide sequence ID" value="NZ_BAABHS010000022.1"/>
</dbReference>
<dbReference type="CDD" id="cd05213">
    <property type="entry name" value="NAD_bind_Glutamyl_tRNA_reduct"/>
    <property type="match status" value="1"/>
</dbReference>
<dbReference type="InterPro" id="IPR036453">
    <property type="entry name" value="GluRdtase_dimer_dom_sf"/>
</dbReference>
<dbReference type="Pfam" id="PF00745">
    <property type="entry name" value="GlutR_dimer"/>
    <property type="match status" value="1"/>
</dbReference>
<evidence type="ECO:0000256" key="10">
    <source>
        <dbReference type="SAM" id="MobiDB-lite"/>
    </source>
</evidence>
<dbReference type="Proteomes" id="UP001500466">
    <property type="component" value="Unassembled WGS sequence"/>
</dbReference>
<evidence type="ECO:0000256" key="2">
    <source>
        <dbReference type="ARBA" id="ARBA00005916"/>
    </source>
</evidence>
<feature type="binding site" evidence="8">
    <location>
        <begin position="189"/>
        <end position="194"/>
    </location>
    <ligand>
        <name>NADP(+)</name>
        <dbReference type="ChEBI" id="CHEBI:58349"/>
    </ligand>
</feature>
<comment type="domain">
    <text evidence="8">Possesses an unusual extended V-shaped dimeric structure with each monomer consisting of three distinct domains arranged along a curved 'spinal' alpha-helix. The N-terminal catalytic domain specifically recognizes the glutamate moiety of the substrate. The second domain is the NADPH-binding domain, and the third C-terminal domain is responsible for dimerization.</text>
</comment>
<dbReference type="Pfam" id="PF01488">
    <property type="entry name" value="Shikimate_DH"/>
    <property type="match status" value="1"/>
</dbReference>
<dbReference type="InterPro" id="IPR018214">
    <property type="entry name" value="GluRdtase_CS"/>
</dbReference>
<reference evidence="15" key="1">
    <citation type="journal article" date="2019" name="Int. J. Syst. Evol. Microbiol.">
        <title>The Global Catalogue of Microorganisms (GCM) 10K type strain sequencing project: providing services to taxonomists for standard genome sequencing and annotation.</title>
        <authorList>
            <consortium name="The Broad Institute Genomics Platform"/>
            <consortium name="The Broad Institute Genome Sequencing Center for Infectious Disease"/>
            <person name="Wu L."/>
            <person name="Ma J."/>
        </authorList>
    </citation>
    <scope>NUCLEOTIDE SEQUENCE [LARGE SCALE GENOMIC DNA]</scope>
    <source>
        <strain evidence="15">JCM 17986</strain>
    </source>
</reference>
<feature type="binding site" evidence="8">
    <location>
        <position position="120"/>
    </location>
    <ligand>
        <name>substrate</name>
    </ligand>
</feature>
<evidence type="ECO:0000313" key="15">
    <source>
        <dbReference type="Proteomes" id="UP001500466"/>
    </source>
</evidence>
<comment type="subunit">
    <text evidence="8">Homodimer.</text>
</comment>
<feature type="binding site" evidence="8">
    <location>
        <position position="109"/>
    </location>
    <ligand>
        <name>substrate</name>
    </ligand>
</feature>
<evidence type="ECO:0000256" key="6">
    <source>
        <dbReference type="ARBA" id="ARBA00023244"/>
    </source>
</evidence>
<dbReference type="InterPro" id="IPR036343">
    <property type="entry name" value="GluRdtase_N_sf"/>
</dbReference>
<feature type="region of interest" description="Disordered" evidence="10">
    <location>
        <begin position="430"/>
        <end position="449"/>
    </location>
</feature>
<dbReference type="SUPFAM" id="SSF51735">
    <property type="entry name" value="NAD(P)-binding Rossmann-fold domains"/>
    <property type="match status" value="1"/>
</dbReference>
<feature type="domain" description="Tetrapyrrole biosynthesis glutamyl-tRNA reductase dimerisation" evidence="11">
    <location>
        <begin position="323"/>
        <end position="421"/>
    </location>
</feature>